<organism evidence="1 2">
    <name type="scientific">Porphyromonas miyakawae</name>
    <dbReference type="NCBI Taxonomy" id="3137470"/>
    <lineage>
        <taxon>Bacteria</taxon>
        <taxon>Pseudomonadati</taxon>
        <taxon>Bacteroidota</taxon>
        <taxon>Bacteroidia</taxon>
        <taxon>Bacteroidales</taxon>
        <taxon>Porphyromonadaceae</taxon>
        <taxon>Porphyromonas</taxon>
    </lineage>
</organism>
<accession>A0ABQ0E3N1</accession>
<dbReference type="EMBL" id="BAAFSF010000004">
    <property type="protein sequence ID" value="GAB1252316.1"/>
    <property type="molecule type" value="Genomic_DNA"/>
</dbReference>
<keyword evidence="2" id="KW-1185">Reference proteome</keyword>
<reference evidence="1 2" key="1">
    <citation type="journal article" date="2025" name="Int. J. Syst. Evol. Microbiol.">
        <title>Desulfovibrio falkowii sp. nov., Porphyromonas miyakawae sp. nov., Mediterraneibacter flintii sp. nov. and Owariibacterium komagatae gen. nov., sp. nov., isolated from human faeces.</title>
        <authorList>
            <person name="Hamaguchi T."/>
            <person name="Ohara M."/>
            <person name="Hisatomi A."/>
            <person name="Sekiguchi K."/>
            <person name="Takeda J.I."/>
            <person name="Ueyama J."/>
            <person name="Ito M."/>
            <person name="Nishiwaki H."/>
            <person name="Ogi T."/>
            <person name="Hirayama M."/>
            <person name="Ohkuma M."/>
            <person name="Sakamoto M."/>
            <person name="Ohno K."/>
        </authorList>
    </citation>
    <scope>NUCLEOTIDE SEQUENCE [LARGE SCALE GENOMIC DNA]</scope>
    <source>
        <strain evidence="1 2">13CB11C</strain>
    </source>
</reference>
<proteinExistence type="predicted"/>
<protein>
    <recommendedName>
        <fullName evidence="3">DNA-binding protein</fullName>
    </recommendedName>
</protein>
<name>A0ABQ0E3N1_9PORP</name>
<gene>
    <name evidence="1" type="ORF">Tsumi_14220</name>
</gene>
<evidence type="ECO:0000313" key="1">
    <source>
        <dbReference type="EMBL" id="GAB1252316.1"/>
    </source>
</evidence>
<evidence type="ECO:0008006" key="3">
    <source>
        <dbReference type="Google" id="ProtNLM"/>
    </source>
</evidence>
<sequence length="98" mass="10668">MTKNITFNELRRIKDALPDGATQRIADELGIDAETVRNYFGGTHYTNGRSAGIHLQPGPDGGIVEICDTTILDKALEMAVDLPEDLLASLGLNKEDKK</sequence>
<dbReference type="RefSeq" id="WP_411916073.1">
    <property type="nucleotide sequence ID" value="NZ_BAAFSF010000004.1"/>
</dbReference>
<comment type="caution">
    <text evidence="1">The sequence shown here is derived from an EMBL/GenBank/DDBJ whole genome shotgun (WGS) entry which is preliminary data.</text>
</comment>
<evidence type="ECO:0000313" key="2">
    <source>
        <dbReference type="Proteomes" id="UP001628220"/>
    </source>
</evidence>
<dbReference type="Proteomes" id="UP001628220">
    <property type="component" value="Unassembled WGS sequence"/>
</dbReference>